<feature type="compositionally biased region" description="Polar residues" evidence="1">
    <location>
        <begin position="117"/>
        <end position="128"/>
    </location>
</feature>
<accession>A0ABM0K6U5</accession>
<dbReference type="SUPFAM" id="SSF55486">
    <property type="entry name" value="Metalloproteases ('zincins'), catalytic domain"/>
    <property type="match status" value="1"/>
</dbReference>
<dbReference type="RefSeq" id="XP_005110109.2">
    <property type="nucleotide sequence ID" value="XM_005110052.3"/>
</dbReference>
<reference evidence="4 5" key="1">
    <citation type="submission" date="2025-05" db="UniProtKB">
        <authorList>
            <consortium name="RefSeq"/>
        </authorList>
    </citation>
    <scope>IDENTIFICATION</scope>
</reference>
<dbReference type="Proteomes" id="UP000694888">
    <property type="component" value="Unplaced"/>
</dbReference>
<dbReference type="Gene3D" id="3.40.390.10">
    <property type="entry name" value="Collagenase (Catalytic Domain)"/>
    <property type="match status" value="1"/>
</dbReference>
<organism evidence="3 5">
    <name type="scientific">Aplysia californica</name>
    <name type="common">California sea hare</name>
    <dbReference type="NCBI Taxonomy" id="6500"/>
    <lineage>
        <taxon>Eukaryota</taxon>
        <taxon>Metazoa</taxon>
        <taxon>Spiralia</taxon>
        <taxon>Lophotrochozoa</taxon>
        <taxon>Mollusca</taxon>
        <taxon>Gastropoda</taxon>
        <taxon>Heterobranchia</taxon>
        <taxon>Euthyneura</taxon>
        <taxon>Tectipleura</taxon>
        <taxon>Aplysiida</taxon>
        <taxon>Aplysioidea</taxon>
        <taxon>Aplysiidae</taxon>
        <taxon>Aplysia</taxon>
    </lineage>
</organism>
<feature type="signal peptide" evidence="2">
    <location>
        <begin position="1"/>
        <end position="20"/>
    </location>
</feature>
<evidence type="ECO:0000313" key="4">
    <source>
        <dbReference type="RefSeq" id="XP_005110109.2"/>
    </source>
</evidence>
<dbReference type="RefSeq" id="XP_005110110.2">
    <property type="nucleotide sequence ID" value="XM_005110053.3"/>
</dbReference>
<feature type="compositionally biased region" description="Low complexity" evidence="1">
    <location>
        <begin position="47"/>
        <end position="104"/>
    </location>
</feature>
<feature type="region of interest" description="Disordered" evidence="1">
    <location>
        <begin position="47"/>
        <end position="128"/>
    </location>
</feature>
<keyword evidence="2" id="KW-0732">Signal</keyword>
<dbReference type="InterPro" id="IPR024079">
    <property type="entry name" value="MetalloPept_cat_dom_sf"/>
</dbReference>
<feature type="chain" id="PRO_5045021135" evidence="2">
    <location>
        <begin position="21"/>
        <end position="393"/>
    </location>
</feature>
<evidence type="ECO:0000256" key="2">
    <source>
        <dbReference type="SAM" id="SignalP"/>
    </source>
</evidence>
<evidence type="ECO:0000256" key="1">
    <source>
        <dbReference type="SAM" id="MobiDB-lite"/>
    </source>
</evidence>
<name>A0ABM0K6U5_APLCA</name>
<evidence type="ECO:0000313" key="3">
    <source>
        <dbReference type="Proteomes" id="UP000694888"/>
    </source>
</evidence>
<gene>
    <name evidence="4 5" type="primary">LOC101857150</name>
</gene>
<keyword evidence="3" id="KW-1185">Reference proteome</keyword>
<dbReference type="GeneID" id="101857150"/>
<proteinExistence type="predicted"/>
<protein>
    <submittedName>
        <fullName evidence="4 5">Uncharacterized protein LOC101857150</fullName>
    </submittedName>
</protein>
<sequence length="393" mass="43487">MFMGMFVALLWASCVASCLALPTDQPTTMTMTRNSSRQKHVSATTLLHPTSTLPSPTPTLTHPTSTLQSPTPTLTHLTSTLPSPTPTLTHLTSTLPSPTSALPHPTTPPRLHHANHSHYQTHSPSQSYTHSLPAGFTYLYVNINRSISNTLEDSHRQFQVAGSPHTSASALRAAAEVVLAMTRHMHYRDFRLLSERTSVGVFTKQEKLTIYPSYYAVKNNNCGRSCEGECRVTCASDNRKYEDLVGLGGKRAVVLDANVLCTDADPYKHKENILAHEFTHSIHIYVLDADKKHRIINAYQSAKDNQTWLATSYAMSNALEYFAEASTVFFGVNRYSALNAGGMNVCRMHYCATEREARENLKDKDRALYDILVDVFTGGRPNLLSGLTICPTT</sequence>
<evidence type="ECO:0000313" key="5">
    <source>
        <dbReference type="RefSeq" id="XP_005110110.2"/>
    </source>
</evidence>